<sequence length="93" mass="11119">MMIGSFKFRSRRSTSVCVQRYVSSRIFMHNWEKYTMGNLSYLKKDDRGMRSLFRFTIFVKFIYVLSSLHEEMENAVSSSMMVPFLNLFLSFLD</sequence>
<dbReference type="Proteomes" id="UP000887564">
    <property type="component" value="Unplaced"/>
</dbReference>
<evidence type="ECO:0000313" key="1">
    <source>
        <dbReference type="Proteomes" id="UP000887564"/>
    </source>
</evidence>
<dbReference type="AlphaFoldDB" id="A0A914S6W7"/>
<evidence type="ECO:0000313" key="2">
    <source>
        <dbReference type="WBParaSite" id="PEQ_0000995101-mRNA-1"/>
    </source>
</evidence>
<keyword evidence="1" id="KW-1185">Reference proteome</keyword>
<name>A0A914S6W7_PAREQ</name>
<proteinExistence type="predicted"/>
<accession>A0A914S6W7</accession>
<dbReference type="WBParaSite" id="PEQ_0000995101-mRNA-1">
    <property type="protein sequence ID" value="PEQ_0000995101-mRNA-1"/>
    <property type="gene ID" value="PEQ_0000995101"/>
</dbReference>
<organism evidence="1 2">
    <name type="scientific">Parascaris equorum</name>
    <name type="common">Equine roundworm</name>
    <dbReference type="NCBI Taxonomy" id="6256"/>
    <lineage>
        <taxon>Eukaryota</taxon>
        <taxon>Metazoa</taxon>
        <taxon>Ecdysozoa</taxon>
        <taxon>Nematoda</taxon>
        <taxon>Chromadorea</taxon>
        <taxon>Rhabditida</taxon>
        <taxon>Spirurina</taxon>
        <taxon>Ascaridomorpha</taxon>
        <taxon>Ascaridoidea</taxon>
        <taxon>Ascarididae</taxon>
        <taxon>Parascaris</taxon>
    </lineage>
</organism>
<protein>
    <submittedName>
        <fullName evidence="2">Uncharacterized protein</fullName>
    </submittedName>
</protein>
<reference evidence="2" key="1">
    <citation type="submission" date="2022-11" db="UniProtKB">
        <authorList>
            <consortium name="WormBaseParasite"/>
        </authorList>
    </citation>
    <scope>IDENTIFICATION</scope>
</reference>